<organism evidence="2 3">
    <name type="scientific">Racocetra fulgida</name>
    <dbReference type="NCBI Taxonomy" id="60492"/>
    <lineage>
        <taxon>Eukaryota</taxon>
        <taxon>Fungi</taxon>
        <taxon>Fungi incertae sedis</taxon>
        <taxon>Mucoromycota</taxon>
        <taxon>Glomeromycotina</taxon>
        <taxon>Glomeromycetes</taxon>
        <taxon>Diversisporales</taxon>
        <taxon>Gigasporaceae</taxon>
        <taxon>Racocetra</taxon>
    </lineage>
</organism>
<protein>
    <submittedName>
        <fullName evidence="2">964_t:CDS:1</fullName>
    </submittedName>
</protein>
<dbReference type="AlphaFoldDB" id="A0A9N9K9K6"/>
<proteinExistence type="predicted"/>
<name>A0A9N9K9K6_9GLOM</name>
<feature type="non-terminal residue" evidence="2">
    <location>
        <position position="103"/>
    </location>
</feature>
<feature type="region of interest" description="Disordered" evidence="1">
    <location>
        <begin position="32"/>
        <end position="65"/>
    </location>
</feature>
<sequence>YNRKLKAIKRAQLKNNLADGPNGIQEQQNLLQTASLDTKNKVSKKKETRHEEGLASKRPFPSNDLVININPDGTFSRPSEKEELLTKKINSARVSELEILASD</sequence>
<dbReference type="EMBL" id="CAJVPZ010096376">
    <property type="protein sequence ID" value="CAG8818771.1"/>
    <property type="molecule type" value="Genomic_DNA"/>
</dbReference>
<evidence type="ECO:0000313" key="3">
    <source>
        <dbReference type="Proteomes" id="UP000789396"/>
    </source>
</evidence>
<dbReference type="Proteomes" id="UP000789396">
    <property type="component" value="Unassembled WGS sequence"/>
</dbReference>
<accession>A0A9N9K9K6</accession>
<evidence type="ECO:0000256" key="1">
    <source>
        <dbReference type="SAM" id="MobiDB-lite"/>
    </source>
</evidence>
<keyword evidence="3" id="KW-1185">Reference proteome</keyword>
<reference evidence="2" key="1">
    <citation type="submission" date="2021-06" db="EMBL/GenBank/DDBJ databases">
        <authorList>
            <person name="Kallberg Y."/>
            <person name="Tangrot J."/>
            <person name="Rosling A."/>
        </authorList>
    </citation>
    <scope>NUCLEOTIDE SEQUENCE</scope>
    <source>
        <strain evidence="2">IN212</strain>
    </source>
</reference>
<gene>
    <name evidence="2" type="ORF">RFULGI_LOCUS19452</name>
</gene>
<comment type="caution">
    <text evidence="2">The sequence shown here is derived from an EMBL/GenBank/DDBJ whole genome shotgun (WGS) entry which is preliminary data.</text>
</comment>
<evidence type="ECO:0000313" key="2">
    <source>
        <dbReference type="EMBL" id="CAG8818771.1"/>
    </source>
</evidence>